<accession>A0ABQ2GYF1</accession>
<feature type="transmembrane region" description="Helical" evidence="1">
    <location>
        <begin position="116"/>
        <end position="135"/>
    </location>
</feature>
<feature type="transmembrane region" description="Helical" evidence="1">
    <location>
        <begin position="43"/>
        <end position="64"/>
    </location>
</feature>
<comment type="caution">
    <text evidence="2">The sequence shown here is derived from an EMBL/GenBank/DDBJ whole genome shotgun (WGS) entry which is preliminary data.</text>
</comment>
<name>A0ABQ2GYF1_9DEIO</name>
<evidence type="ECO:0000256" key="1">
    <source>
        <dbReference type="SAM" id="Phobius"/>
    </source>
</evidence>
<proteinExistence type="predicted"/>
<keyword evidence="1" id="KW-1133">Transmembrane helix</keyword>
<gene>
    <name evidence="2" type="ORF">GCM10010841_27820</name>
</gene>
<dbReference type="RefSeq" id="WP_188904955.1">
    <property type="nucleotide sequence ID" value="NZ_BMOM01000030.1"/>
</dbReference>
<feature type="transmembrane region" description="Helical" evidence="1">
    <location>
        <begin position="76"/>
        <end position="96"/>
    </location>
</feature>
<evidence type="ECO:0008006" key="4">
    <source>
        <dbReference type="Google" id="ProtNLM"/>
    </source>
</evidence>
<reference evidence="3" key="1">
    <citation type="journal article" date="2019" name="Int. J. Syst. Evol. Microbiol.">
        <title>The Global Catalogue of Microorganisms (GCM) 10K type strain sequencing project: providing services to taxonomists for standard genome sequencing and annotation.</title>
        <authorList>
            <consortium name="The Broad Institute Genomics Platform"/>
            <consortium name="The Broad Institute Genome Sequencing Center for Infectious Disease"/>
            <person name="Wu L."/>
            <person name="Ma J."/>
        </authorList>
    </citation>
    <scope>NUCLEOTIDE SEQUENCE [LARGE SCALE GENOMIC DNA]</scope>
    <source>
        <strain evidence="3">JCM 15443</strain>
    </source>
</reference>
<evidence type="ECO:0000313" key="3">
    <source>
        <dbReference type="Proteomes" id="UP000661918"/>
    </source>
</evidence>
<sequence>MNTNNLRAGVLGGLAGGLVFGMMMALMGMLPMIAGLVGSSSALVGFLVHLVISALIGLGFAVVLGGRVHSYSSGAVLGTLYGALWWVLGPLLLMPLMMGMGPQFASALSSPNLMSLLGHLIFGVLLGTTFAALTARNAPRPSVTS</sequence>
<dbReference type="Proteomes" id="UP000661918">
    <property type="component" value="Unassembled WGS sequence"/>
</dbReference>
<keyword evidence="1" id="KW-0812">Transmembrane</keyword>
<evidence type="ECO:0000313" key="2">
    <source>
        <dbReference type="EMBL" id="GGM18043.1"/>
    </source>
</evidence>
<keyword evidence="1" id="KW-0472">Membrane</keyword>
<protein>
    <recommendedName>
        <fullName evidence="4">DUF1440 domain-containing protein</fullName>
    </recommendedName>
</protein>
<keyword evidence="3" id="KW-1185">Reference proteome</keyword>
<organism evidence="2 3">
    <name type="scientific">Deinococcus aerophilus</name>
    <dbReference type="NCBI Taxonomy" id="522488"/>
    <lineage>
        <taxon>Bacteria</taxon>
        <taxon>Thermotogati</taxon>
        <taxon>Deinococcota</taxon>
        <taxon>Deinococci</taxon>
        <taxon>Deinococcales</taxon>
        <taxon>Deinococcaceae</taxon>
        <taxon>Deinococcus</taxon>
    </lineage>
</organism>
<dbReference type="EMBL" id="BMOM01000030">
    <property type="protein sequence ID" value="GGM18043.1"/>
    <property type="molecule type" value="Genomic_DNA"/>
</dbReference>
<feature type="transmembrane region" description="Helical" evidence="1">
    <location>
        <begin position="12"/>
        <end position="37"/>
    </location>
</feature>